<evidence type="ECO:0000313" key="2">
    <source>
        <dbReference type="Proteomes" id="UP001172155"/>
    </source>
</evidence>
<dbReference type="EMBL" id="JAUKUD010000001">
    <property type="protein sequence ID" value="KAK0753332.1"/>
    <property type="molecule type" value="Genomic_DNA"/>
</dbReference>
<dbReference type="Proteomes" id="UP001172155">
    <property type="component" value="Unassembled WGS sequence"/>
</dbReference>
<gene>
    <name evidence="1" type="ORF">B0T18DRAFT_396533</name>
</gene>
<accession>A0AA40KC28</accession>
<name>A0AA40KC28_9PEZI</name>
<comment type="caution">
    <text evidence="1">The sequence shown here is derived from an EMBL/GenBank/DDBJ whole genome shotgun (WGS) entry which is preliminary data.</text>
</comment>
<dbReference type="AlphaFoldDB" id="A0AA40KC28"/>
<organism evidence="1 2">
    <name type="scientific">Schizothecium vesticola</name>
    <dbReference type="NCBI Taxonomy" id="314040"/>
    <lineage>
        <taxon>Eukaryota</taxon>
        <taxon>Fungi</taxon>
        <taxon>Dikarya</taxon>
        <taxon>Ascomycota</taxon>
        <taxon>Pezizomycotina</taxon>
        <taxon>Sordariomycetes</taxon>
        <taxon>Sordariomycetidae</taxon>
        <taxon>Sordariales</taxon>
        <taxon>Schizotheciaceae</taxon>
        <taxon>Schizothecium</taxon>
    </lineage>
</organism>
<protein>
    <submittedName>
        <fullName evidence="1">Uncharacterized protein</fullName>
    </submittedName>
</protein>
<keyword evidence="2" id="KW-1185">Reference proteome</keyword>
<proteinExistence type="predicted"/>
<evidence type="ECO:0000313" key="1">
    <source>
        <dbReference type="EMBL" id="KAK0753332.1"/>
    </source>
</evidence>
<reference evidence="1" key="1">
    <citation type="submission" date="2023-06" db="EMBL/GenBank/DDBJ databases">
        <title>Genome-scale phylogeny and comparative genomics of the fungal order Sordariales.</title>
        <authorList>
            <consortium name="Lawrence Berkeley National Laboratory"/>
            <person name="Hensen N."/>
            <person name="Bonometti L."/>
            <person name="Westerberg I."/>
            <person name="Brannstrom I.O."/>
            <person name="Guillou S."/>
            <person name="Cros-Aarteil S."/>
            <person name="Calhoun S."/>
            <person name="Haridas S."/>
            <person name="Kuo A."/>
            <person name="Mondo S."/>
            <person name="Pangilinan J."/>
            <person name="Riley R."/>
            <person name="LaButti K."/>
            <person name="Andreopoulos B."/>
            <person name="Lipzen A."/>
            <person name="Chen C."/>
            <person name="Yanf M."/>
            <person name="Daum C."/>
            <person name="Ng V."/>
            <person name="Clum A."/>
            <person name="Steindorff A."/>
            <person name="Ohm R."/>
            <person name="Martin F."/>
            <person name="Silar P."/>
            <person name="Natvig D."/>
            <person name="Lalanne C."/>
            <person name="Gautier V."/>
            <person name="Ament-velasquez S.L."/>
            <person name="Kruys A."/>
            <person name="Hutchinson M.I."/>
            <person name="Powell A.J."/>
            <person name="Barry K."/>
            <person name="Miller A.N."/>
            <person name="Grigoriev I.V."/>
            <person name="Debuchy R."/>
            <person name="Gladieux P."/>
            <person name="Thoren M.H."/>
            <person name="Johannesson H."/>
        </authorList>
    </citation>
    <scope>NUCLEOTIDE SEQUENCE</scope>
    <source>
        <strain evidence="1">SMH3187-1</strain>
    </source>
</reference>
<sequence>MTKCTSLYQPGPSFPKQLSECYLTGLQDSSSDFRASIRRCMALASISSWSVCYCGNSLRHGLRPS</sequence>